<evidence type="ECO:0000256" key="3">
    <source>
        <dbReference type="ARBA" id="ARBA00022475"/>
    </source>
</evidence>
<protein>
    <submittedName>
        <fullName evidence="10">Nickel ABC transporter permease subunit NikC</fullName>
    </submittedName>
</protein>
<dbReference type="PANTHER" id="PTHR43386:SF1">
    <property type="entry name" value="D,D-DIPEPTIDE TRANSPORT SYSTEM PERMEASE PROTEIN DDPC-RELATED"/>
    <property type="match status" value="1"/>
</dbReference>
<keyword evidence="6 8" id="KW-0472">Membrane</keyword>
<keyword evidence="3" id="KW-1003">Cell membrane</keyword>
<evidence type="ECO:0000256" key="4">
    <source>
        <dbReference type="ARBA" id="ARBA00022692"/>
    </source>
</evidence>
<feature type="transmembrane region" description="Helical" evidence="8">
    <location>
        <begin position="136"/>
        <end position="152"/>
    </location>
</feature>
<dbReference type="OrthoDB" id="9797472at2"/>
<feature type="transmembrane region" description="Helical" evidence="8">
    <location>
        <begin position="245"/>
        <end position="263"/>
    </location>
</feature>
<evidence type="ECO:0000313" key="12">
    <source>
        <dbReference type="Proteomes" id="UP000180057"/>
    </source>
</evidence>
<dbReference type="Gene3D" id="1.10.3720.10">
    <property type="entry name" value="MetI-like"/>
    <property type="match status" value="1"/>
</dbReference>
<dbReference type="Pfam" id="PF00528">
    <property type="entry name" value="BPD_transp_1"/>
    <property type="match status" value="1"/>
</dbReference>
<dbReference type="Proteomes" id="UP000180057">
    <property type="component" value="Unassembled WGS sequence"/>
</dbReference>
<evidence type="ECO:0000313" key="11">
    <source>
        <dbReference type="EMBL" id="OIJ19664.1"/>
    </source>
</evidence>
<dbReference type="GO" id="GO:0055085">
    <property type="term" value="P:transmembrane transport"/>
    <property type="evidence" value="ECO:0007669"/>
    <property type="project" value="InterPro"/>
</dbReference>
<gene>
    <name evidence="11" type="ORF">BKP45_11390</name>
    <name evidence="10" type="ORF">BKP45_17105</name>
</gene>
<evidence type="ECO:0000313" key="10">
    <source>
        <dbReference type="EMBL" id="OIJ18185.1"/>
    </source>
</evidence>
<keyword evidence="12" id="KW-1185">Reference proteome</keyword>
<organism evidence="10 12">
    <name type="scientific">Anaerobacillus alkalidiazotrophicus</name>
    <dbReference type="NCBI Taxonomy" id="472963"/>
    <lineage>
        <taxon>Bacteria</taxon>
        <taxon>Bacillati</taxon>
        <taxon>Bacillota</taxon>
        <taxon>Bacilli</taxon>
        <taxon>Bacillales</taxon>
        <taxon>Bacillaceae</taxon>
        <taxon>Anaerobacillus</taxon>
    </lineage>
</organism>
<dbReference type="PANTHER" id="PTHR43386">
    <property type="entry name" value="OLIGOPEPTIDE TRANSPORT SYSTEM PERMEASE PROTEIN APPC"/>
    <property type="match status" value="1"/>
</dbReference>
<evidence type="ECO:0000256" key="7">
    <source>
        <dbReference type="ARBA" id="ARBA00024202"/>
    </source>
</evidence>
<dbReference type="InterPro" id="IPR000515">
    <property type="entry name" value="MetI-like"/>
</dbReference>
<proteinExistence type="inferred from homology"/>
<feature type="domain" description="ABC transmembrane type-1" evidence="9">
    <location>
        <begin position="74"/>
        <end position="263"/>
    </location>
</feature>
<keyword evidence="4 8" id="KW-0812">Transmembrane</keyword>
<feature type="transmembrane region" description="Helical" evidence="8">
    <location>
        <begin position="12"/>
        <end position="35"/>
    </location>
</feature>
<dbReference type="EMBL" id="MLQS01000017">
    <property type="protein sequence ID" value="OIJ19664.1"/>
    <property type="molecule type" value="Genomic_DNA"/>
</dbReference>
<keyword evidence="5 8" id="KW-1133">Transmembrane helix</keyword>
<evidence type="ECO:0000256" key="6">
    <source>
        <dbReference type="ARBA" id="ARBA00023136"/>
    </source>
</evidence>
<evidence type="ECO:0000259" key="9">
    <source>
        <dbReference type="PROSITE" id="PS50928"/>
    </source>
</evidence>
<dbReference type="InterPro" id="IPR053385">
    <property type="entry name" value="ABC_transport_permease"/>
</dbReference>
<dbReference type="EMBL" id="MLQS01000030">
    <property type="protein sequence ID" value="OIJ18185.1"/>
    <property type="molecule type" value="Genomic_DNA"/>
</dbReference>
<dbReference type="RefSeq" id="WP_071389802.1">
    <property type="nucleotide sequence ID" value="NZ_MLQS01000017.1"/>
</dbReference>
<dbReference type="InterPro" id="IPR053474">
    <property type="entry name" value="Staphylopine_ABC_permease"/>
</dbReference>
<dbReference type="NCBIfam" id="NF045474">
    <property type="entry name" value="Opp2C"/>
    <property type="match status" value="1"/>
</dbReference>
<evidence type="ECO:0000256" key="5">
    <source>
        <dbReference type="ARBA" id="ARBA00022989"/>
    </source>
</evidence>
<dbReference type="AlphaFoldDB" id="A0A1S2M3I6"/>
<comment type="subcellular location">
    <subcellularLocation>
        <location evidence="1 8">Cell membrane</location>
        <topology evidence="1 8">Multi-pass membrane protein</topology>
    </subcellularLocation>
</comment>
<dbReference type="InterPro" id="IPR035906">
    <property type="entry name" value="MetI-like_sf"/>
</dbReference>
<reference evidence="10 12" key="1">
    <citation type="submission" date="2016-10" db="EMBL/GenBank/DDBJ databases">
        <title>Draft genome sequences of four alkaliphilic bacteria belonging to the Anaerobacillus genus.</title>
        <authorList>
            <person name="Bassil N.M."/>
            <person name="Lloyd J.R."/>
        </authorList>
    </citation>
    <scope>NUCLEOTIDE SEQUENCE [LARGE SCALE GENOMIC DNA]</scope>
    <source>
        <strain evidence="10 12">DSM 22531</strain>
    </source>
</reference>
<sequence>MIHLLKKLVKDKIALICLTLLIITIFVGVFAPLIVVNDPNLVNIINKFAKPSLNYPLGTDHLGRCILSRLIFGVRTTIFLALLTMLATIFIGVVLGIISGYFKGKIDEILMRICDVMLSFPSQVMILAIVGMLGPGIFNVIVANIIVKWAWYTRMIRGIVLKASESNYILYSKAVGTSTPFILAKHILPSSLSQIIILATLDTGWVILNISALSFLGLGVQPPTAEWGSMLSEARNVLMSHPTQMLAPGIAILVVVAAFNYLGDSLRDVLDPKDA</sequence>
<feature type="transmembrane region" description="Helical" evidence="8">
    <location>
        <begin position="78"/>
        <end position="102"/>
    </location>
</feature>
<comment type="similarity">
    <text evidence="7">Belongs to the binding-protein-dependent transport system permease family. OppBC subfamily.</text>
</comment>
<evidence type="ECO:0000256" key="1">
    <source>
        <dbReference type="ARBA" id="ARBA00004651"/>
    </source>
</evidence>
<evidence type="ECO:0000256" key="2">
    <source>
        <dbReference type="ARBA" id="ARBA00022448"/>
    </source>
</evidence>
<evidence type="ECO:0000256" key="8">
    <source>
        <dbReference type="RuleBase" id="RU363032"/>
    </source>
</evidence>
<name>A0A1S2M3I6_9BACI</name>
<dbReference type="NCBIfam" id="NF045473">
    <property type="entry name" value="Opp1C"/>
    <property type="match status" value="1"/>
</dbReference>
<keyword evidence="2 8" id="KW-0813">Transport</keyword>
<dbReference type="GO" id="GO:0005886">
    <property type="term" value="C:plasma membrane"/>
    <property type="evidence" value="ECO:0007669"/>
    <property type="project" value="UniProtKB-SubCell"/>
</dbReference>
<comment type="caution">
    <text evidence="10">The sequence shown here is derived from an EMBL/GenBank/DDBJ whole genome shotgun (WGS) entry which is preliminary data.</text>
</comment>
<dbReference type="STRING" id="472963.BKP45_11390"/>
<dbReference type="SUPFAM" id="SSF161098">
    <property type="entry name" value="MetI-like"/>
    <property type="match status" value="1"/>
</dbReference>
<dbReference type="PROSITE" id="PS50928">
    <property type="entry name" value="ABC_TM1"/>
    <property type="match status" value="1"/>
</dbReference>
<accession>A0A1S2M3I6</accession>
<feature type="transmembrane region" description="Helical" evidence="8">
    <location>
        <begin position="195"/>
        <end position="220"/>
    </location>
</feature>
<dbReference type="CDD" id="cd06261">
    <property type="entry name" value="TM_PBP2"/>
    <property type="match status" value="1"/>
</dbReference>
<dbReference type="InterPro" id="IPR050366">
    <property type="entry name" value="BP-dependent_transpt_permease"/>
</dbReference>